<dbReference type="EMBL" id="CALNXK010000113">
    <property type="protein sequence ID" value="CAH3159400.1"/>
    <property type="molecule type" value="Genomic_DNA"/>
</dbReference>
<accession>A0ABN8Q9C6</accession>
<keyword evidence="1" id="KW-0472">Membrane</keyword>
<keyword evidence="1" id="KW-0812">Transmembrane</keyword>
<keyword evidence="1" id="KW-1133">Transmembrane helix</keyword>
<gene>
    <name evidence="2" type="ORF">PLOB_00003658</name>
</gene>
<comment type="caution">
    <text evidence="2">The sequence shown here is derived from an EMBL/GenBank/DDBJ whole genome shotgun (WGS) entry which is preliminary data.</text>
</comment>
<feature type="non-terminal residue" evidence="2">
    <location>
        <position position="101"/>
    </location>
</feature>
<evidence type="ECO:0000256" key="1">
    <source>
        <dbReference type="SAM" id="Phobius"/>
    </source>
</evidence>
<name>A0ABN8Q9C6_9CNID</name>
<feature type="transmembrane region" description="Helical" evidence="1">
    <location>
        <begin position="75"/>
        <end position="96"/>
    </location>
</feature>
<protein>
    <submittedName>
        <fullName evidence="2">Uncharacterized protein</fullName>
    </submittedName>
</protein>
<reference evidence="2 3" key="1">
    <citation type="submission" date="2022-05" db="EMBL/GenBank/DDBJ databases">
        <authorList>
            <consortium name="Genoscope - CEA"/>
            <person name="William W."/>
        </authorList>
    </citation>
    <scope>NUCLEOTIDE SEQUENCE [LARGE SCALE GENOMIC DNA]</scope>
</reference>
<keyword evidence="3" id="KW-1185">Reference proteome</keyword>
<dbReference type="Proteomes" id="UP001159405">
    <property type="component" value="Unassembled WGS sequence"/>
</dbReference>
<evidence type="ECO:0000313" key="2">
    <source>
        <dbReference type="EMBL" id="CAH3159400.1"/>
    </source>
</evidence>
<sequence>MDTPVNDLQAVSSDSEVEIANAALNLTADVPCHDDTDSDYHTALCRGGVTFVNKMDQFIWRAQSVCYTMHNIIVMLYYALIYPFLTYGIIICGNAYKTTLQ</sequence>
<evidence type="ECO:0000313" key="3">
    <source>
        <dbReference type="Proteomes" id="UP001159405"/>
    </source>
</evidence>
<organism evidence="2 3">
    <name type="scientific">Porites lobata</name>
    <dbReference type="NCBI Taxonomy" id="104759"/>
    <lineage>
        <taxon>Eukaryota</taxon>
        <taxon>Metazoa</taxon>
        <taxon>Cnidaria</taxon>
        <taxon>Anthozoa</taxon>
        <taxon>Hexacorallia</taxon>
        <taxon>Scleractinia</taxon>
        <taxon>Fungiina</taxon>
        <taxon>Poritidae</taxon>
        <taxon>Porites</taxon>
    </lineage>
</organism>
<proteinExistence type="predicted"/>